<feature type="repeat" description="PPR" evidence="8">
    <location>
        <begin position="772"/>
        <end position="806"/>
    </location>
</feature>
<dbReference type="OrthoDB" id="185373at2759"/>
<dbReference type="PANTHER" id="PTHR47933:SF11">
    <property type="entry name" value="PENTATRICOPEPTIDE REPEAT-CONTAINING PROTEIN 2"/>
    <property type="match status" value="1"/>
</dbReference>
<feature type="repeat" description="PPR" evidence="8">
    <location>
        <begin position="632"/>
        <end position="666"/>
    </location>
</feature>
<dbReference type="SUPFAM" id="SSF48452">
    <property type="entry name" value="TPR-like"/>
    <property type="match status" value="1"/>
</dbReference>
<evidence type="ECO:0000259" key="9">
    <source>
        <dbReference type="Pfam" id="PF00850"/>
    </source>
</evidence>
<protein>
    <recommendedName>
        <fullName evidence="3">histone deacetylase</fullName>
        <ecNumber evidence="3">3.5.1.98</ecNumber>
    </recommendedName>
</protein>
<dbReference type="EC" id="3.5.1.98" evidence="3"/>
<dbReference type="NCBIfam" id="TIGR00756">
    <property type="entry name" value="PPR"/>
    <property type="match status" value="10"/>
</dbReference>
<dbReference type="EMBL" id="CAJVPL010000050">
    <property type="protein sequence ID" value="CAG8438554.1"/>
    <property type="molecule type" value="Genomic_DNA"/>
</dbReference>
<evidence type="ECO:0000256" key="7">
    <source>
        <dbReference type="ARBA" id="ARBA00048287"/>
    </source>
</evidence>
<dbReference type="InterPro" id="IPR000286">
    <property type="entry name" value="HDACs"/>
</dbReference>
<dbReference type="PROSITE" id="PS51375">
    <property type="entry name" value="PPR"/>
    <property type="match status" value="12"/>
</dbReference>
<dbReference type="GO" id="GO:0141221">
    <property type="term" value="F:histone deacetylase activity, hydrolytic mechanism"/>
    <property type="evidence" value="ECO:0007669"/>
    <property type="project" value="UniProtKB-EC"/>
</dbReference>
<feature type="domain" description="Histone deacetylase" evidence="9">
    <location>
        <begin position="68"/>
        <end position="365"/>
    </location>
</feature>
<comment type="caution">
    <text evidence="10">The sequence shown here is derived from an EMBL/GenBank/DDBJ whole genome shotgun (WGS) entry which is preliminary data.</text>
</comment>
<keyword evidence="11" id="KW-1185">Reference proteome</keyword>
<dbReference type="PRINTS" id="PR01270">
    <property type="entry name" value="HDASUPER"/>
</dbReference>
<dbReference type="GO" id="GO:0005634">
    <property type="term" value="C:nucleus"/>
    <property type="evidence" value="ECO:0007669"/>
    <property type="project" value="UniProtKB-SubCell"/>
</dbReference>
<keyword evidence="6" id="KW-0539">Nucleus</keyword>
<feature type="repeat" description="PPR" evidence="8">
    <location>
        <begin position="1000"/>
        <end position="1034"/>
    </location>
</feature>
<evidence type="ECO:0000313" key="11">
    <source>
        <dbReference type="Proteomes" id="UP000789831"/>
    </source>
</evidence>
<feature type="repeat" description="PPR" evidence="8">
    <location>
        <begin position="667"/>
        <end position="701"/>
    </location>
</feature>
<evidence type="ECO:0000256" key="3">
    <source>
        <dbReference type="ARBA" id="ARBA00012111"/>
    </source>
</evidence>
<dbReference type="InterPro" id="IPR051240">
    <property type="entry name" value="Mito_RNA-Proc/Resp"/>
</dbReference>
<feature type="repeat" description="PPR" evidence="8">
    <location>
        <begin position="737"/>
        <end position="771"/>
    </location>
</feature>
<keyword evidence="4" id="KW-0677">Repeat</keyword>
<evidence type="ECO:0000313" key="10">
    <source>
        <dbReference type="EMBL" id="CAG8438554.1"/>
    </source>
</evidence>
<dbReference type="InterPro" id="IPR011990">
    <property type="entry name" value="TPR-like_helical_dom_sf"/>
</dbReference>
<keyword evidence="5" id="KW-0378">Hydrolase</keyword>
<dbReference type="SUPFAM" id="SSF52768">
    <property type="entry name" value="Arginase/deacetylase"/>
    <property type="match status" value="1"/>
</dbReference>
<dbReference type="Pfam" id="PF13041">
    <property type="entry name" value="PPR_2"/>
    <property type="match status" value="4"/>
</dbReference>
<feature type="repeat" description="PPR" evidence="8">
    <location>
        <begin position="807"/>
        <end position="841"/>
    </location>
</feature>
<feature type="repeat" description="PPR" evidence="8">
    <location>
        <begin position="1035"/>
        <end position="1069"/>
    </location>
</feature>
<organism evidence="10 11">
    <name type="scientific">Ambispora gerdemannii</name>
    <dbReference type="NCBI Taxonomy" id="144530"/>
    <lineage>
        <taxon>Eukaryota</taxon>
        <taxon>Fungi</taxon>
        <taxon>Fungi incertae sedis</taxon>
        <taxon>Mucoromycota</taxon>
        <taxon>Glomeromycotina</taxon>
        <taxon>Glomeromycetes</taxon>
        <taxon>Archaeosporales</taxon>
        <taxon>Ambisporaceae</taxon>
        <taxon>Ambispora</taxon>
    </lineage>
</organism>
<feature type="repeat" description="PPR" evidence="8">
    <location>
        <begin position="597"/>
        <end position="631"/>
    </location>
</feature>
<dbReference type="Proteomes" id="UP000789831">
    <property type="component" value="Unassembled WGS sequence"/>
</dbReference>
<evidence type="ECO:0000256" key="2">
    <source>
        <dbReference type="ARBA" id="ARBA00007738"/>
    </source>
</evidence>
<dbReference type="InterPro" id="IPR037138">
    <property type="entry name" value="His_deacetylse_dom_sf"/>
</dbReference>
<dbReference type="Gene3D" id="3.40.800.20">
    <property type="entry name" value="Histone deacetylase domain"/>
    <property type="match status" value="1"/>
</dbReference>
<sequence length="1352" mass="154602">MEIEEIEPFVMIDPNIKNIITRPGSSSQTATTTTLENYKPQSFKQSRTGFVHDERLRFHANLIQSDFHPEDPRRITGIAKVLEQNKCTEQLVKISARVATKEEVCLVHSDKHWCEVEKTAVMKFDQIVETADKYDSIYLNNDSAFCARLACGGVIELCKAVMQGTVTNGFANVRPPGHHAEPEEAMGFCLFNNVAVAAQCLRKHCKVDKILILDWDIHHGNGTQKAFYDDPNIIYCSIHRYENGDFYPGSEQANYTHTGSGVAKGRNVNIPWPRAGMDDNDYIYAFDKIVMPIADEFAPDIVIVSAGFDAAAGDSIGENYVTPKAFGHMTHRLKTLANGKLVLVLEGGYNIDSLSLCALACVRVLLGEAPEKLPPIKPSKDCIEAIHNVMHVQSRYWKSLAPEKMYKETLLKMTVLYAQISRKSGIHNIIKYNGYNSNKLLLCFTRHYETVAALPLPVVQTDIETSESINPSRDNTKDIKEAKIVDSIKITRPIEEEKEKIKLVASLPEQTMIRDDSTSQNQKLVDILRQQISREETPIEIWKTYSQMSAKNALDLLTRTDYMDILITLKTCEAGNFVLNCLNKIRDDLRYTGLELDNQAYNLMLHLYGLCGEYKRAETVLTEMTHKGISADVYTLTSLISAYVRTDRTRRAIQIFRGMQKGSVKPNIVTYNNVLLAYVRESDFTGAHLLLEDMDKHKVKPDTTTYNTLIHGYIKINDLVGANKCLNMMESKGLTPDVFTINTLIAGYCKYEKIEPAMKLYYKIFDLNLRPDVDTFNTLMACYARLGRKPETLELLERLKSLDRKPNLRTFNVLIYLYTRINDYKKALETLDLIKSLGFKPDVVTYNTFIAGYVKKNKLNEAIKWYETLKSEGLLPNVGVFNTLLRGHLWEYGMLSAGKIFEEMLKYNVEPDSITYNTLMQHIRLQCNSDAFGQAVYQYEQMLNSSVRPSGRTFGIMLTLATENALSQNYPNYRFTQTNVRDGEIDFILREMKLMGIKMDIATFAIMIRYYIRRGDMESATELFRKMMAKEIYPNKFVYAILIDGYVKQRKMNMAEQVVEKMKKQGIAKDLHIYTSLINGYVALEEYGEAAREFAEMKHAGVEPDKMTYTSLIDMYAKNHDIETAQNLFDYMQSSGIPIDVVAFTALIKAYGKNRKAASTIYHEMIASGHAPDHVLIQTMLRTYKNPKILNEPSVPELEYTTESYNKLLQELIDQPDTAELGYEIFIGMLASDKNSMMHSQSANQPFSDKYYCNDKSLPAVNENTFHIIFVHLIKLNNWPWIWKIWDVITKMKYDRIPENIYLIIIKALVLKGDELENVIVMWNKFLQTNPTAHSLKQMKAFIERMGNDFED</sequence>
<dbReference type="InterPro" id="IPR023696">
    <property type="entry name" value="Ureohydrolase_dom_sf"/>
</dbReference>
<feature type="repeat" description="PPR" evidence="8">
    <location>
        <begin position="1070"/>
        <end position="1104"/>
    </location>
</feature>
<evidence type="ECO:0000256" key="5">
    <source>
        <dbReference type="ARBA" id="ARBA00022801"/>
    </source>
</evidence>
<dbReference type="Pfam" id="PF00850">
    <property type="entry name" value="Hist_deacetyl"/>
    <property type="match status" value="1"/>
</dbReference>
<feature type="repeat" description="PPR" evidence="8">
    <location>
        <begin position="702"/>
        <end position="736"/>
    </location>
</feature>
<gene>
    <name evidence="10" type="ORF">AGERDE_LOCUS870</name>
</gene>
<dbReference type="Gene3D" id="1.25.40.10">
    <property type="entry name" value="Tetratricopeptide repeat domain"/>
    <property type="match status" value="6"/>
</dbReference>
<evidence type="ECO:0000256" key="4">
    <source>
        <dbReference type="ARBA" id="ARBA00022737"/>
    </source>
</evidence>
<accession>A0A9N8V0W3</accession>
<dbReference type="GO" id="GO:0003729">
    <property type="term" value="F:mRNA binding"/>
    <property type="evidence" value="ECO:0007669"/>
    <property type="project" value="TreeGrafter"/>
</dbReference>
<proteinExistence type="inferred from homology"/>
<dbReference type="Pfam" id="PF13812">
    <property type="entry name" value="PPR_3"/>
    <property type="match status" value="3"/>
</dbReference>
<dbReference type="InterPro" id="IPR023801">
    <property type="entry name" value="His_deacetylse_dom"/>
</dbReference>
<evidence type="ECO:0000256" key="8">
    <source>
        <dbReference type="PROSITE-ProRule" id="PRU00708"/>
    </source>
</evidence>
<reference evidence="10" key="1">
    <citation type="submission" date="2021-06" db="EMBL/GenBank/DDBJ databases">
        <authorList>
            <person name="Kallberg Y."/>
            <person name="Tangrot J."/>
            <person name="Rosling A."/>
        </authorList>
    </citation>
    <scope>NUCLEOTIDE SEQUENCE</scope>
    <source>
        <strain evidence="10">MT106</strain>
    </source>
</reference>
<comment type="catalytic activity">
    <reaction evidence="7">
        <text>N(6)-acetyl-L-lysyl-[histone] + H2O = L-lysyl-[histone] + acetate</text>
        <dbReference type="Rhea" id="RHEA:58196"/>
        <dbReference type="Rhea" id="RHEA-COMP:9845"/>
        <dbReference type="Rhea" id="RHEA-COMP:11338"/>
        <dbReference type="ChEBI" id="CHEBI:15377"/>
        <dbReference type="ChEBI" id="CHEBI:29969"/>
        <dbReference type="ChEBI" id="CHEBI:30089"/>
        <dbReference type="ChEBI" id="CHEBI:61930"/>
        <dbReference type="EC" id="3.5.1.98"/>
    </reaction>
</comment>
<dbReference type="PANTHER" id="PTHR47933">
    <property type="entry name" value="PENTATRICOPEPTIDE REPEAT-CONTAINING PROTEIN 1, MITOCHONDRIAL"/>
    <property type="match status" value="1"/>
</dbReference>
<evidence type="ECO:0000256" key="6">
    <source>
        <dbReference type="ARBA" id="ARBA00023242"/>
    </source>
</evidence>
<name>A0A9N8V0W3_9GLOM</name>
<dbReference type="FunFam" id="3.40.800.20:FF:000005">
    <property type="entry name" value="histone deacetylase 6"/>
    <property type="match status" value="1"/>
</dbReference>
<comment type="similarity">
    <text evidence="2">Belongs to the histone deacetylase family. HD type 2 subfamily.</text>
</comment>
<evidence type="ECO:0000256" key="1">
    <source>
        <dbReference type="ARBA" id="ARBA00004123"/>
    </source>
</evidence>
<dbReference type="SUPFAM" id="SSF81901">
    <property type="entry name" value="HCP-like"/>
    <property type="match status" value="1"/>
</dbReference>
<feature type="repeat" description="PPR" evidence="8">
    <location>
        <begin position="1105"/>
        <end position="1139"/>
    </location>
</feature>
<feature type="repeat" description="PPR" evidence="8">
    <location>
        <begin position="842"/>
        <end position="876"/>
    </location>
</feature>
<dbReference type="InterPro" id="IPR002885">
    <property type="entry name" value="PPR_rpt"/>
</dbReference>
<comment type="subcellular location">
    <subcellularLocation>
        <location evidence="1">Nucleus</location>
    </subcellularLocation>
</comment>